<organism evidence="2 3">
    <name type="scientific">Paenibacillus methanolicus</name>
    <dbReference type="NCBI Taxonomy" id="582686"/>
    <lineage>
        <taxon>Bacteria</taxon>
        <taxon>Bacillati</taxon>
        <taxon>Bacillota</taxon>
        <taxon>Bacilli</taxon>
        <taxon>Bacillales</taxon>
        <taxon>Paenibacillaceae</taxon>
        <taxon>Paenibacillus</taxon>
    </lineage>
</organism>
<feature type="compositionally biased region" description="Acidic residues" evidence="1">
    <location>
        <begin position="19"/>
        <end position="33"/>
    </location>
</feature>
<feature type="region of interest" description="Disordered" evidence="1">
    <location>
        <begin position="92"/>
        <end position="113"/>
    </location>
</feature>
<comment type="caution">
    <text evidence="2">The sequence shown here is derived from an EMBL/GenBank/DDBJ whole genome shotgun (WGS) entry which is preliminary data.</text>
</comment>
<evidence type="ECO:0000256" key="1">
    <source>
        <dbReference type="SAM" id="MobiDB-lite"/>
    </source>
</evidence>
<keyword evidence="3" id="KW-1185">Reference proteome</keyword>
<gene>
    <name evidence="2" type="ORF">BCM02_102839</name>
</gene>
<evidence type="ECO:0000313" key="2">
    <source>
        <dbReference type="EMBL" id="TYP78262.1"/>
    </source>
</evidence>
<name>A0A5S5CID6_9BACL</name>
<sequence>MLLNDFDSETRYLQYLREQEEETDEEEEGEEESGGYFSRATWKRERGIVRDSALARFGFRLIPNGYAYIQEARLARSNNVILPTTDGLGVASRGERAEASKKPAPHPWHGKPIPERESEQLVAYIETAEQAGLFGFIRDCQAQGADNYEVIRAICTRLFALGLPLEARRLEYCMNI</sequence>
<dbReference type="AlphaFoldDB" id="A0A5S5CID6"/>
<accession>A0A5S5CID6</accession>
<protein>
    <submittedName>
        <fullName evidence="2">Uncharacterized protein</fullName>
    </submittedName>
</protein>
<evidence type="ECO:0000313" key="3">
    <source>
        <dbReference type="Proteomes" id="UP000323257"/>
    </source>
</evidence>
<proteinExistence type="predicted"/>
<feature type="region of interest" description="Disordered" evidence="1">
    <location>
        <begin position="17"/>
        <end position="37"/>
    </location>
</feature>
<dbReference type="EMBL" id="VNHS01000002">
    <property type="protein sequence ID" value="TYP78262.1"/>
    <property type="molecule type" value="Genomic_DNA"/>
</dbReference>
<dbReference type="RefSeq" id="WP_148928700.1">
    <property type="nucleotide sequence ID" value="NZ_VNHS01000002.1"/>
</dbReference>
<reference evidence="2 3" key="1">
    <citation type="submission" date="2019-07" db="EMBL/GenBank/DDBJ databases">
        <title>Genomic Encyclopedia of Type Strains, Phase III (KMG-III): the genomes of soil and plant-associated and newly described type strains.</title>
        <authorList>
            <person name="Whitman W."/>
        </authorList>
    </citation>
    <scope>NUCLEOTIDE SEQUENCE [LARGE SCALE GENOMIC DNA]</scope>
    <source>
        <strain evidence="2 3">BL24</strain>
    </source>
</reference>
<dbReference type="Proteomes" id="UP000323257">
    <property type="component" value="Unassembled WGS sequence"/>
</dbReference>
<dbReference type="OrthoDB" id="264488at2"/>